<dbReference type="Gene3D" id="1.25.40.10">
    <property type="entry name" value="Tetratricopeptide repeat domain"/>
    <property type="match status" value="4"/>
</dbReference>
<keyword evidence="4" id="KW-1185">Reference proteome</keyword>
<evidence type="ECO:0000313" key="4">
    <source>
        <dbReference type="Proteomes" id="UP001341840"/>
    </source>
</evidence>
<gene>
    <name evidence="3" type="ORF">PIB30_038062</name>
</gene>
<dbReference type="InterPro" id="IPR002885">
    <property type="entry name" value="PPR_rpt"/>
</dbReference>
<dbReference type="NCBIfam" id="TIGR00756">
    <property type="entry name" value="PPR"/>
    <property type="match status" value="3"/>
</dbReference>
<keyword evidence="1" id="KW-0677">Repeat</keyword>
<dbReference type="PANTHER" id="PTHR47926:SF344">
    <property type="entry name" value="OS07G0636900 PROTEIN"/>
    <property type="match status" value="1"/>
</dbReference>
<dbReference type="InterPro" id="IPR046960">
    <property type="entry name" value="PPR_At4g14850-like_plant"/>
</dbReference>
<sequence>MVSVVTCEELNSLFEFLTDRSTACWTSMVSSYNRNGLFREALDSFIRMQESRVEPNAVTMINALYSCARLCRLKEGKLVHCFILRKSMHAGDLDLGPALVEFYAACWKLSSCHKLLYISGNINIVSWNTLISFYAREGLHYDAMVLFANMLAKGLTPDSYSLARSISANAGIVFDKITQKSIVTWNYMISGLSHNGYSVAALKQFDQIYFNCLEIDEVTLSCAIQACSNLGYLEEGKWIHHKIIVSGVQSDLYINTALVDMYAKSGDLQTAKRVFDIMPEKSVVSWSTMIVAYGVHGQMIATASLFTKMVESGIKPNEVTFMNILADCRHAGSMEAENFYFNSMRDYGIEPNIEHFASIVDLLSRAGNFDGAHRIIKSMQFPVDASIWGALLNRCRIHGRKHLIQHINKDLQEISTNDTWYYTLLSNIYAEGGYLHKSRVVRTEMEGMGLKKVPAYSTIEVDKKIYKFGARDASESKEIYIFLEHLQNLAQGQQCDVEGYNSIFSEDYNVKDPFSKPFRS</sequence>
<dbReference type="Pfam" id="PF01535">
    <property type="entry name" value="PPR"/>
    <property type="match status" value="3"/>
</dbReference>
<dbReference type="InterPro" id="IPR046848">
    <property type="entry name" value="E_motif"/>
</dbReference>
<dbReference type="Pfam" id="PF13041">
    <property type="entry name" value="PPR_2"/>
    <property type="match status" value="2"/>
</dbReference>
<accession>A0ABU6WE81</accession>
<feature type="repeat" description="PPR" evidence="2">
    <location>
        <begin position="21"/>
        <end position="55"/>
    </location>
</feature>
<dbReference type="InterPro" id="IPR011990">
    <property type="entry name" value="TPR-like_helical_dom_sf"/>
</dbReference>
<feature type="repeat" description="PPR" evidence="2">
    <location>
        <begin position="282"/>
        <end position="316"/>
    </location>
</feature>
<dbReference type="Pfam" id="PF20431">
    <property type="entry name" value="E_motif"/>
    <property type="match status" value="1"/>
</dbReference>
<comment type="caution">
    <text evidence="3">The sequence shown here is derived from an EMBL/GenBank/DDBJ whole genome shotgun (WGS) entry which is preliminary data.</text>
</comment>
<feature type="repeat" description="PPR" evidence="2">
    <location>
        <begin position="123"/>
        <end position="157"/>
    </location>
</feature>
<evidence type="ECO:0008006" key="5">
    <source>
        <dbReference type="Google" id="ProtNLM"/>
    </source>
</evidence>
<reference evidence="3 4" key="1">
    <citation type="journal article" date="2023" name="Plants (Basel)">
        <title>Bridging the Gap: Combining Genomics and Transcriptomics Approaches to Understand Stylosanthes scabra, an Orphan Legume from the Brazilian Caatinga.</title>
        <authorList>
            <person name="Ferreira-Neto J.R.C."/>
            <person name="da Silva M.D."/>
            <person name="Binneck E."/>
            <person name="de Melo N.F."/>
            <person name="da Silva R.H."/>
            <person name="de Melo A.L.T.M."/>
            <person name="Pandolfi V."/>
            <person name="Bustamante F.O."/>
            <person name="Brasileiro-Vidal A.C."/>
            <person name="Benko-Iseppon A.M."/>
        </authorList>
    </citation>
    <scope>NUCLEOTIDE SEQUENCE [LARGE SCALE GENOMIC DNA]</scope>
    <source>
        <tissue evidence="3">Leaves</tissue>
    </source>
</reference>
<proteinExistence type="predicted"/>
<organism evidence="3 4">
    <name type="scientific">Stylosanthes scabra</name>
    <dbReference type="NCBI Taxonomy" id="79078"/>
    <lineage>
        <taxon>Eukaryota</taxon>
        <taxon>Viridiplantae</taxon>
        <taxon>Streptophyta</taxon>
        <taxon>Embryophyta</taxon>
        <taxon>Tracheophyta</taxon>
        <taxon>Spermatophyta</taxon>
        <taxon>Magnoliopsida</taxon>
        <taxon>eudicotyledons</taxon>
        <taxon>Gunneridae</taxon>
        <taxon>Pentapetalae</taxon>
        <taxon>rosids</taxon>
        <taxon>fabids</taxon>
        <taxon>Fabales</taxon>
        <taxon>Fabaceae</taxon>
        <taxon>Papilionoideae</taxon>
        <taxon>50 kb inversion clade</taxon>
        <taxon>dalbergioids sensu lato</taxon>
        <taxon>Dalbergieae</taxon>
        <taxon>Pterocarpus clade</taxon>
        <taxon>Stylosanthes</taxon>
    </lineage>
</organism>
<dbReference type="EMBL" id="JASCZI010181437">
    <property type="protein sequence ID" value="MED6183460.1"/>
    <property type="molecule type" value="Genomic_DNA"/>
</dbReference>
<protein>
    <recommendedName>
        <fullName evidence="5">Pentatricopeptide repeat-containing protein</fullName>
    </recommendedName>
</protein>
<evidence type="ECO:0000256" key="2">
    <source>
        <dbReference type="PROSITE-ProRule" id="PRU00708"/>
    </source>
</evidence>
<dbReference type="PROSITE" id="PS51375">
    <property type="entry name" value="PPR"/>
    <property type="match status" value="3"/>
</dbReference>
<evidence type="ECO:0000256" key="1">
    <source>
        <dbReference type="ARBA" id="ARBA00022737"/>
    </source>
</evidence>
<dbReference type="Proteomes" id="UP001341840">
    <property type="component" value="Unassembled WGS sequence"/>
</dbReference>
<evidence type="ECO:0000313" key="3">
    <source>
        <dbReference type="EMBL" id="MED6183460.1"/>
    </source>
</evidence>
<dbReference type="PANTHER" id="PTHR47926">
    <property type="entry name" value="PENTATRICOPEPTIDE REPEAT-CONTAINING PROTEIN"/>
    <property type="match status" value="1"/>
</dbReference>
<name>A0ABU6WE81_9FABA</name>